<evidence type="ECO:0000313" key="6">
    <source>
        <dbReference type="EMBL" id="VAW50325.1"/>
    </source>
</evidence>
<dbReference type="NCBIfam" id="NF007739">
    <property type="entry name" value="PRK10419.1"/>
    <property type="match status" value="2"/>
</dbReference>
<keyword evidence="3" id="KW-0547">Nucleotide-binding</keyword>
<dbReference type="PROSITE" id="PS00211">
    <property type="entry name" value="ABC_TRANSPORTER_1"/>
    <property type="match status" value="2"/>
</dbReference>
<evidence type="ECO:0000256" key="4">
    <source>
        <dbReference type="ARBA" id="ARBA00022840"/>
    </source>
</evidence>
<comment type="similarity">
    <text evidence="1">Belongs to the ABC transporter superfamily.</text>
</comment>
<dbReference type="InterPro" id="IPR027417">
    <property type="entry name" value="P-loop_NTPase"/>
</dbReference>
<dbReference type="Pfam" id="PF00005">
    <property type="entry name" value="ABC_tran"/>
    <property type="match status" value="2"/>
</dbReference>
<dbReference type="InterPro" id="IPR003439">
    <property type="entry name" value="ABC_transporter-like_ATP-bd"/>
</dbReference>
<evidence type="ECO:0000259" key="5">
    <source>
        <dbReference type="PROSITE" id="PS50893"/>
    </source>
</evidence>
<dbReference type="InterPro" id="IPR050319">
    <property type="entry name" value="ABC_transp_ATP-bind"/>
</dbReference>
<dbReference type="GO" id="GO:0015833">
    <property type="term" value="P:peptide transport"/>
    <property type="evidence" value="ECO:0007669"/>
    <property type="project" value="InterPro"/>
</dbReference>
<proteinExistence type="inferred from homology"/>
<dbReference type="EMBL" id="UOFE01000002">
    <property type="protein sequence ID" value="VAW50325.1"/>
    <property type="molecule type" value="Genomic_DNA"/>
</dbReference>
<dbReference type="Gene3D" id="3.40.50.300">
    <property type="entry name" value="P-loop containing nucleotide triphosphate hydrolases"/>
    <property type="match status" value="2"/>
</dbReference>
<dbReference type="InterPro" id="IPR003593">
    <property type="entry name" value="AAA+_ATPase"/>
</dbReference>
<keyword evidence="4 6" id="KW-0067">ATP-binding</keyword>
<dbReference type="NCBIfam" id="NF008453">
    <property type="entry name" value="PRK11308.1"/>
    <property type="match status" value="2"/>
</dbReference>
<keyword evidence="2" id="KW-0813">Transport</keyword>
<gene>
    <name evidence="6" type="ORF">MNBD_GAMMA05-1354</name>
</gene>
<dbReference type="CDD" id="cd03257">
    <property type="entry name" value="ABC_NikE_OppD_transporters"/>
    <property type="match status" value="2"/>
</dbReference>
<evidence type="ECO:0000256" key="1">
    <source>
        <dbReference type="ARBA" id="ARBA00005417"/>
    </source>
</evidence>
<accession>A0A3B0W3A6</accession>
<dbReference type="InterPro" id="IPR013563">
    <property type="entry name" value="Oligopep_ABC_C"/>
</dbReference>
<protein>
    <submittedName>
        <fullName evidence="6">ABC transporter, ATP-binding protein (Cluster 5, nickel/peptides/opines) / ABC transporter, ATP-binding protein (Cluster 5, nickel/peptides/opines)</fullName>
    </submittedName>
</protein>
<organism evidence="6">
    <name type="scientific">hydrothermal vent metagenome</name>
    <dbReference type="NCBI Taxonomy" id="652676"/>
    <lineage>
        <taxon>unclassified sequences</taxon>
        <taxon>metagenomes</taxon>
        <taxon>ecological metagenomes</taxon>
    </lineage>
</organism>
<dbReference type="PROSITE" id="PS50893">
    <property type="entry name" value="ABC_TRANSPORTER_2"/>
    <property type="match status" value="2"/>
</dbReference>
<dbReference type="Pfam" id="PF08352">
    <property type="entry name" value="oligo_HPY"/>
    <property type="match status" value="2"/>
</dbReference>
<feature type="domain" description="ABC transporter" evidence="5">
    <location>
        <begin position="279"/>
        <end position="529"/>
    </location>
</feature>
<dbReference type="PANTHER" id="PTHR43776">
    <property type="entry name" value="TRANSPORT ATP-BINDING PROTEIN"/>
    <property type="match status" value="1"/>
</dbReference>
<evidence type="ECO:0000256" key="3">
    <source>
        <dbReference type="ARBA" id="ARBA00022741"/>
    </source>
</evidence>
<sequence>MNHKNKKILLSVKDLCVSFNTQGGLIDIIDKVSFDVFAGENLAIVGESGSGKSVSALSILRLHDEVNTNYAGNINFQGRDLLSLSDEQIRGVRGKNIAMIFQEPMTSLNPVFTIGQQIEEVLELHQNLTKSEKKKRVIELLNQVGIRQPQQKVSVYPHTLSGGQRQRVMIAMALACEPAMLIADEPTTALDVTIQQQILELLHEIQQRTQMSVLLITHDLNMVRRFADRVCVMQDGRIVESNVTEVLFSEPQHDYTRFLLDSEPDQKIATSQVQDAVVLSADNLKCYFPVYKGFFKRKVDEIRAVDDITLSLRSGETLGIVGESGSGKTTLGLALFRLLASQGQVYFKAQNVTEFNEKKMRPLRRHFQIVFQDPFSSLSPRMTVKQIVEEGLKLHFPELTAEQRLTKMNKVLQEVGLDETALWRYPHEFSGGQRQRIAIARTVVLEPDVILLDEPTSALDVSVQKQVLGLLAELQENRNISYLFISHDLRVVRAMSHRVIVMRQGKVVEQGDVDEVFNNPKHDYTRELAAASLYH</sequence>
<dbReference type="InterPro" id="IPR017871">
    <property type="entry name" value="ABC_transporter-like_CS"/>
</dbReference>
<dbReference type="GO" id="GO:0005524">
    <property type="term" value="F:ATP binding"/>
    <property type="evidence" value="ECO:0007669"/>
    <property type="project" value="UniProtKB-KW"/>
</dbReference>
<dbReference type="GO" id="GO:0055085">
    <property type="term" value="P:transmembrane transport"/>
    <property type="evidence" value="ECO:0007669"/>
    <property type="project" value="UniProtKB-ARBA"/>
</dbReference>
<dbReference type="FunFam" id="3.40.50.300:FF:000016">
    <property type="entry name" value="Oligopeptide ABC transporter ATP-binding component"/>
    <property type="match status" value="2"/>
</dbReference>
<dbReference type="GO" id="GO:0016887">
    <property type="term" value="F:ATP hydrolysis activity"/>
    <property type="evidence" value="ECO:0007669"/>
    <property type="project" value="InterPro"/>
</dbReference>
<dbReference type="AlphaFoldDB" id="A0A3B0W3A6"/>
<reference evidence="6" key="1">
    <citation type="submission" date="2018-06" db="EMBL/GenBank/DDBJ databases">
        <authorList>
            <person name="Zhirakovskaya E."/>
        </authorList>
    </citation>
    <scope>NUCLEOTIDE SEQUENCE</scope>
</reference>
<evidence type="ECO:0000256" key="2">
    <source>
        <dbReference type="ARBA" id="ARBA00022448"/>
    </source>
</evidence>
<name>A0A3B0W3A6_9ZZZZ</name>
<dbReference type="SUPFAM" id="SSF52540">
    <property type="entry name" value="P-loop containing nucleoside triphosphate hydrolases"/>
    <property type="match status" value="2"/>
</dbReference>
<dbReference type="SMART" id="SM00382">
    <property type="entry name" value="AAA"/>
    <property type="match status" value="2"/>
</dbReference>
<dbReference type="PANTHER" id="PTHR43776:SF7">
    <property type="entry name" value="D,D-DIPEPTIDE TRANSPORT ATP-BINDING PROTEIN DDPF-RELATED"/>
    <property type="match status" value="1"/>
</dbReference>
<feature type="domain" description="ABC transporter" evidence="5">
    <location>
        <begin position="10"/>
        <end position="260"/>
    </location>
</feature>